<dbReference type="Proteomes" id="UP000826656">
    <property type="component" value="Unassembled WGS sequence"/>
</dbReference>
<dbReference type="EMBL" id="JAIVGD010000003">
    <property type="protein sequence ID" value="KAH0776642.1"/>
    <property type="molecule type" value="Genomic_DNA"/>
</dbReference>
<name>A0ABQ7WA01_SOLTU</name>
<organism evidence="1 2">
    <name type="scientific">Solanum tuberosum</name>
    <name type="common">Potato</name>
    <dbReference type="NCBI Taxonomy" id="4113"/>
    <lineage>
        <taxon>Eukaryota</taxon>
        <taxon>Viridiplantae</taxon>
        <taxon>Streptophyta</taxon>
        <taxon>Embryophyta</taxon>
        <taxon>Tracheophyta</taxon>
        <taxon>Spermatophyta</taxon>
        <taxon>Magnoliopsida</taxon>
        <taxon>eudicotyledons</taxon>
        <taxon>Gunneridae</taxon>
        <taxon>Pentapetalae</taxon>
        <taxon>asterids</taxon>
        <taxon>lamiids</taxon>
        <taxon>Solanales</taxon>
        <taxon>Solanaceae</taxon>
        <taxon>Solanoideae</taxon>
        <taxon>Solaneae</taxon>
        <taxon>Solanum</taxon>
    </lineage>
</organism>
<protein>
    <submittedName>
        <fullName evidence="1">Uncharacterized protein</fullName>
    </submittedName>
</protein>
<sequence>MRTRARLKSLDEKGHMTTQRFISDQSGDLVKHYIKEIETTTSKDGNLPNLATIFFETRKKDNKIFEPETIEKHVGLAQLEEMVQADPYLA</sequence>
<keyword evidence="2" id="KW-1185">Reference proteome</keyword>
<accession>A0ABQ7WA01</accession>
<evidence type="ECO:0000313" key="1">
    <source>
        <dbReference type="EMBL" id="KAH0776642.1"/>
    </source>
</evidence>
<comment type="caution">
    <text evidence="1">The sequence shown here is derived from an EMBL/GenBank/DDBJ whole genome shotgun (WGS) entry which is preliminary data.</text>
</comment>
<reference evidence="1 2" key="1">
    <citation type="journal article" date="2021" name="bioRxiv">
        <title>Chromosome-scale and haplotype-resolved genome assembly of a tetraploid potato cultivar.</title>
        <authorList>
            <person name="Sun H."/>
            <person name="Jiao W.-B."/>
            <person name="Krause K."/>
            <person name="Campoy J.A."/>
            <person name="Goel M."/>
            <person name="Folz-Donahue K."/>
            <person name="Kukat C."/>
            <person name="Huettel B."/>
            <person name="Schneeberger K."/>
        </authorList>
    </citation>
    <scope>NUCLEOTIDE SEQUENCE [LARGE SCALE GENOMIC DNA]</scope>
    <source>
        <strain evidence="1">SolTubOtavaFocal</strain>
        <tissue evidence="1">Leaves</tissue>
    </source>
</reference>
<proteinExistence type="predicted"/>
<evidence type="ECO:0000313" key="2">
    <source>
        <dbReference type="Proteomes" id="UP000826656"/>
    </source>
</evidence>
<gene>
    <name evidence="1" type="ORF">KY290_008053</name>
</gene>